<accession>A0A9Q8V337</accession>
<dbReference type="AlphaFoldDB" id="A0A9Q8V337"/>
<name>A0A9Q8V337_9GAMM</name>
<dbReference type="SUPFAM" id="SSF103515">
    <property type="entry name" value="Autotransporter"/>
    <property type="match status" value="1"/>
</dbReference>
<dbReference type="Proteomes" id="UP000829116">
    <property type="component" value="Chromosome"/>
</dbReference>
<dbReference type="PROSITE" id="PS51208">
    <property type="entry name" value="AUTOTRANSPORTER"/>
    <property type="match status" value="1"/>
</dbReference>
<protein>
    <submittedName>
        <fullName evidence="3">Autotransporter outer membrane beta-barrel domain-containing protein</fullName>
    </submittedName>
</protein>
<evidence type="ECO:0000259" key="2">
    <source>
        <dbReference type="PROSITE" id="PS51208"/>
    </source>
</evidence>
<evidence type="ECO:0000256" key="1">
    <source>
        <dbReference type="SAM" id="SignalP"/>
    </source>
</evidence>
<reference evidence="3" key="1">
    <citation type="submission" date="2022-03" db="EMBL/GenBank/DDBJ databases">
        <title>ESBL-producing Moellerella wisconsensis and Escherichia marmotae isolated from wild game meat.</title>
        <authorList>
            <person name="Biggel M."/>
        </authorList>
    </citation>
    <scope>NUCLEOTIDE SEQUENCE</scope>
    <source>
        <strain evidence="3">W51</strain>
    </source>
</reference>
<dbReference type="InterPro" id="IPR005546">
    <property type="entry name" value="Autotransporte_beta"/>
</dbReference>
<organism evidence="3 4">
    <name type="scientific">Moellerella wisconsensis</name>
    <dbReference type="NCBI Taxonomy" id="158849"/>
    <lineage>
        <taxon>Bacteria</taxon>
        <taxon>Pseudomonadati</taxon>
        <taxon>Pseudomonadota</taxon>
        <taxon>Gammaproteobacteria</taxon>
        <taxon>Enterobacterales</taxon>
        <taxon>Morganellaceae</taxon>
        <taxon>Moellerella</taxon>
    </lineage>
</organism>
<dbReference type="Pfam" id="PF03797">
    <property type="entry name" value="Autotransporter"/>
    <property type="match status" value="1"/>
</dbReference>
<evidence type="ECO:0000313" key="3">
    <source>
        <dbReference type="EMBL" id="UNH29959.1"/>
    </source>
</evidence>
<gene>
    <name evidence="3" type="ORF">MNY72_11420</name>
</gene>
<dbReference type="EMBL" id="CP093245">
    <property type="protein sequence ID" value="UNH29959.1"/>
    <property type="molecule type" value="Genomic_DNA"/>
</dbReference>
<dbReference type="SMART" id="SM00869">
    <property type="entry name" value="Autotransporter"/>
    <property type="match status" value="1"/>
</dbReference>
<feature type="signal peptide" evidence="1">
    <location>
        <begin position="1"/>
        <end position="23"/>
    </location>
</feature>
<feature type="chain" id="PRO_5040192626" evidence="1">
    <location>
        <begin position="24"/>
        <end position="721"/>
    </location>
</feature>
<sequence>MKNKKLLLLNIAILSALYNSAWAAQCDPENQICETINVEEGKNAQINKDVMVSKGNAVQFNPSNTSYKAQAITNNITATEQGANAIYIAKGASFGSNINLNGAQVTSENGTAITIDGDFEKKGTGVYIRDGAVVRGNTTAIDFRNSASAFRSDVNGEIHGDILGNGHADNKINFAYQGGTANALFDGYQITGIKTIENHGVLTVQGKDRTVNWDSNYLNKDNTTLIFRLDDDIKTDKPILKIKGDVTFKKGSKVQLDFKGNDIEKITENEIILIESTSKITDEGGVTVTDANAMSVDTSPLLKQESASITITPPVISGGVTGNKLVARYDVNYQGGDKFIASAAEGGASQNALATANFVVPTVLNEFNNTRSQASNQALSLLVAAGSEANSIAALSNDMTPTADGSEIQAGLMMVQEMRGNVNQRFLRYDNQLPIEERDAGWNSWVNTLYGYGSQSQQGQVNGYNINRFGIQLGADQEINNDALIGFSLAYSYAQADADKRSHTKDISHVEFMPYAGWYSDGLFINGNANIGYFKVDSERKIGADTGWSGNTKAKGDYSGVQTGYQLNAGMNFDLDIVHIKPMLSYQYQWINIDSWEETGSALSMKTYSQRYAVNQLGGSVSLWNSYQLDYGKLTPTVNLGYYKALGNENKINQRHSLTYFNTGKETFDIVGNTVGGDVFNSEVGANLDMNSRLNVGAKLGYHRYDQFNEAVVGVTLSQRF</sequence>
<dbReference type="InterPro" id="IPR036709">
    <property type="entry name" value="Autotransporte_beta_dom_sf"/>
</dbReference>
<dbReference type="RefSeq" id="WP_241541852.1">
    <property type="nucleotide sequence ID" value="NZ_CAWQWN010000001.1"/>
</dbReference>
<keyword evidence="1" id="KW-0732">Signal</keyword>
<proteinExistence type="predicted"/>
<evidence type="ECO:0000313" key="4">
    <source>
        <dbReference type="Proteomes" id="UP000829116"/>
    </source>
</evidence>
<dbReference type="Gene3D" id="2.40.128.130">
    <property type="entry name" value="Autotransporter beta-domain"/>
    <property type="match status" value="1"/>
</dbReference>
<feature type="domain" description="Autotransporter" evidence="2">
    <location>
        <begin position="437"/>
        <end position="721"/>
    </location>
</feature>